<feature type="region of interest" description="Disordered" evidence="1">
    <location>
        <begin position="239"/>
        <end position="267"/>
    </location>
</feature>
<dbReference type="PANTHER" id="PTHR39323:SF1">
    <property type="entry name" value="BLR1149 PROTEIN"/>
    <property type="match status" value="1"/>
</dbReference>
<reference evidence="3 4" key="2">
    <citation type="submission" date="2024-06" db="EMBL/GenBank/DDBJ databases">
        <title>Thioclava kandeliae sp. nov. from a rhizosphere soil sample of Kandelia candel in a mangrove.</title>
        <authorList>
            <person name="Mu T."/>
        </authorList>
    </citation>
    <scope>NUCLEOTIDE SEQUENCE [LARGE SCALE GENOMIC DNA]</scope>
    <source>
        <strain evidence="3 4">CPCC 100088</strain>
    </source>
</reference>
<name>A0ABV1SD45_9RHOB</name>
<dbReference type="EC" id="3.1.-.-" evidence="3"/>
<dbReference type="InterPro" id="IPR026336">
    <property type="entry name" value="PdeM-like"/>
</dbReference>
<dbReference type="Gene3D" id="3.60.21.10">
    <property type="match status" value="1"/>
</dbReference>
<keyword evidence="3" id="KW-0436">Ligase</keyword>
<organism evidence="3 4">
    <name type="scientific">Thioclava kandeliae</name>
    <dbReference type="NCBI Taxonomy" id="3070818"/>
    <lineage>
        <taxon>Bacteria</taxon>
        <taxon>Pseudomonadati</taxon>
        <taxon>Pseudomonadota</taxon>
        <taxon>Alphaproteobacteria</taxon>
        <taxon>Rhodobacterales</taxon>
        <taxon>Paracoccaceae</taxon>
        <taxon>Thioclava</taxon>
    </lineage>
</organism>
<keyword evidence="4" id="KW-1185">Reference proteome</keyword>
<evidence type="ECO:0000313" key="3">
    <source>
        <dbReference type="EMBL" id="MER5170541.1"/>
    </source>
</evidence>
<feature type="compositionally biased region" description="Acidic residues" evidence="1">
    <location>
        <begin position="242"/>
        <end position="254"/>
    </location>
</feature>
<keyword evidence="3" id="KW-0540">Nuclease</keyword>
<accession>A0ABV1SD45</accession>
<dbReference type="Pfam" id="PF00149">
    <property type="entry name" value="Metallophos"/>
    <property type="match status" value="1"/>
</dbReference>
<keyword evidence="3" id="KW-0255">Endonuclease</keyword>
<dbReference type="Proteomes" id="UP001438953">
    <property type="component" value="Unassembled WGS sequence"/>
</dbReference>
<dbReference type="GO" id="GO:0016874">
    <property type="term" value="F:ligase activity"/>
    <property type="evidence" value="ECO:0007669"/>
    <property type="project" value="UniProtKB-KW"/>
</dbReference>
<dbReference type="GO" id="GO:0016787">
    <property type="term" value="F:hydrolase activity"/>
    <property type="evidence" value="ECO:0007669"/>
    <property type="project" value="UniProtKB-KW"/>
</dbReference>
<reference evidence="3 4" key="1">
    <citation type="submission" date="2024-01" db="EMBL/GenBank/DDBJ databases">
        <authorList>
            <person name="Deng Y."/>
            <person name="Su J."/>
        </authorList>
    </citation>
    <scope>NUCLEOTIDE SEQUENCE [LARGE SCALE GENOMIC DNA]</scope>
    <source>
        <strain evidence="3 4">CPCC 100088</strain>
    </source>
</reference>
<comment type="caution">
    <text evidence="3">The sequence shown here is derived from an EMBL/GenBank/DDBJ whole genome shotgun (WGS) entry which is preliminary data.</text>
</comment>
<dbReference type="RefSeq" id="WP_339112136.1">
    <property type="nucleotide sequence ID" value="NZ_JAYWLC010000001.1"/>
</dbReference>
<feature type="domain" description="Calcineurin-like phosphoesterase" evidence="2">
    <location>
        <begin position="42"/>
        <end position="138"/>
    </location>
</feature>
<dbReference type="NCBIfam" id="TIGR04123">
    <property type="entry name" value="P_estr_lig_assc"/>
    <property type="match status" value="1"/>
</dbReference>
<proteinExistence type="predicted"/>
<dbReference type="EMBL" id="JAYWLC010000001">
    <property type="protein sequence ID" value="MER5170541.1"/>
    <property type="molecule type" value="Genomic_DNA"/>
</dbReference>
<keyword evidence="3" id="KW-0378">Hydrolase</keyword>
<dbReference type="PANTHER" id="PTHR39323">
    <property type="entry name" value="BLR1149 PROTEIN"/>
    <property type="match status" value="1"/>
</dbReference>
<sequence length="267" mass="28547">MTDGVSSILPDFDEKLVTAPVRFAGHSFMVLSTGALYWPERRTLILGDLHFGKAERVARRGGALLPPFGDLDTLARLDATLFFTKPACVISLGDAFDDDEAGRSLARSVKARLAAIAKVTDWIWITGNHDPGKHDLPGDIMPELRFGNLAFRHQAGGPSGRGPDISAHFHPKTRIAGRTARALLVGEEHMILPAFGTFTGGLEMDHPELARLTGGGIAYAMGRKILRVPIPALPEAVAVSEAEPDTEATTEDVADAPMAAPESKAQP</sequence>
<evidence type="ECO:0000259" key="2">
    <source>
        <dbReference type="Pfam" id="PF00149"/>
    </source>
</evidence>
<evidence type="ECO:0000313" key="4">
    <source>
        <dbReference type="Proteomes" id="UP001438953"/>
    </source>
</evidence>
<dbReference type="InterPro" id="IPR004843">
    <property type="entry name" value="Calcineurin-like_PHP"/>
</dbReference>
<dbReference type="GO" id="GO:0004519">
    <property type="term" value="F:endonuclease activity"/>
    <property type="evidence" value="ECO:0007669"/>
    <property type="project" value="UniProtKB-KW"/>
</dbReference>
<protein>
    <submittedName>
        <fullName evidence="3">Ligase-associated DNA damage response endonuclease PdeM</fullName>
        <ecNumber evidence="3">3.1.-.-</ecNumber>
    </submittedName>
</protein>
<evidence type="ECO:0000256" key="1">
    <source>
        <dbReference type="SAM" id="MobiDB-lite"/>
    </source>
</evidence>
<dbReference type="SUPFAM" id="SSF56300">
    <property type="entry name" value="Metallo-dependent phosphatases"/>
    <property type="match status" value="1"/>
</dbReference>
<gene>
    <name evidence="3" type="primary">pdeM</name>
    <name evidence="3" type="ORF">VSX56_02035</name>
</gene>
<dbReference type="InterPro" id="IPR029052">
    <property type="entry name" value="Metallo-depent_PP-like"/>
</dbReference>